<evidence type="ECO:0000313" key="5">
    <source>
        <dbReference type="EMBL" id="CAB4952636.1"/>
    </source>
</evidence>
<protein>
    <submittedName>
        <fullName evidence="5">Unannotated protein</fullName>
    </submittedName>
</protein>
<name>A0A6J7K9W7_9ZZZZ</name>
<dbReference type="Pfam" id="PF03328">
    <property type="entry name" value="HpcH_HpaI"/>
    <property type="match status" value="1"/>
</dbReference>
<dbReference type="PANTHER" id="PTHR30502">
    <property type="entry name" value="2-KETO-3-DEOXY-L-RHAMNONATE ALDOLASE"/>
    <property type="match status" value="1"/>
</dbReference>
<dbReference type="Gene3D" id="3.20.20.60">
    <property type="entry name" value="Phosphoenolpyruvate-binding domains"/>
    <property type="match status" value="1"/>
</dbReference>
<dbReference type="GO" id="GO:0016832">
    <property type="term" value="F:aldehyde-lyase activity"/>
    <property type="evidence" value="ECO:0007669"/>
    <property type="project" value="TreeGrafter"/>
</dbReference>
<dbReference type="AlphaFoldDB" id="A0A6J7K9W7"/>
<evidence type="ECO:0000259" key="4">
    <source>
        <dbReference type="Pfam" id="PF03328"/>
    </source>
</evidence>
<dbReference type="InterPro" id="IPR015813">
    <property type="entry name" value="Pyrv/PenolPyrv_kinase-like_dom"/>
</dbReference>
<dbReference type="InterPro" id="IPR050251">
    <property type="entry name" value="HpcH-HpaI_aldolase"/>
</dbReference>
<comment type="similarity">
    <text evidence="1">Belongs to the HpcH/HpaI aldolase family.</text>
</comment>
<proteinExistence type="inferred from homology"/>
<gene>
    <name evidence="5" type="ORF">UFOPK3772_01649</name>
</gene>
<organism evidence="5">
    <name type="scientific">freshwater metagenome</name>
    <dbReference type="NCBI Taxonomy" id="449393"/>
    <lineage>
        <taxon>unclassified sequences</taxon>
        <taxon>metagenomes</taxon>
        <taxon>ecological metagenomes</taxon>
    </lineage>
</organism>
<feature type="domain" description="HpcH/HpaI aldolase/citrate lyase" evidence="4">
    <location>
        <begin position="34"/>
        <end position="239"/>
    </location>
</feature>
<sequence>MCRSMSGPMRNPLRSRIEGSELLLGGWCTLPTSFAAELVASSGVDYAVVDLQHGLTGYSDLVSMLQAISLAGAVPLVRIPFGDYGMAQRALDAGAMGVVFPMVNTPELARSAVDCCRYPPLGERSFGPIRSKFNLGTDPVWVNSQILCLVQIETRQSMSSLDSILGVEGVDGVYVGPADLALSHGLSVGKPSAELDALLRRIYEACVRHGKIPAIHTTSGADCREKIAIGYGMCSIGSDSVWLHAAYTEEVAKARDEVAISAGGLY</sequence>
<dbReference type="EMBL" id="CAFBNE010000049">
    <property type="protein sequence ID" value="CAB4952636.1"/>
    <property type="molecule type" value="Genomic_DNA"/>
</dbReference>
<accession>A0A6J7K9W7</accession>
<evidence type="ECO:0000256" key="2">
    <source>
        <dbReference type="ARBA" id="ARBA00022723"/>
    </source>
</evidence>
<dbReference type="PANTHER" id="PTHR30502:SF0">
    <property type="entry name" value="PHOSPHOENOLPYRUVATE CARBOXYLASE FAMILY PROTEIN"/>
    <property type="match status" value="1"/>
</dbReference>
<dbReference type="InterPro" id="IPR040442">
    <property type="entry name" value="Pyrv_kinase-like_dom_sf"/>
</dbReference>
<keyword evidence="2" id="KW-0479">Metal-binding</keyword>
<dbReference type="GO" id="GO:0046872">
    <property type="term" value="F:metal ion binding"/>
    <property type="evidence" value="ECO:0007669"/>
    <property type="project" value="UniProtKB-KW"/>
</dbReference>
<dbReference type="GO" id="GO:0005737">
    <property type="term" value="C:cytoplasm"/>
    <property type="evidence" value="ECO:0007669"/>
    <property type="project" value="TreeGrafter"/>
</dbReference>
<dbReference type="InterPro" id="IPR005000">
    <property type="entry name" value="Aldolase/citrate-lyase_domain"/>
</dbReference>
<reference evidence="5" key="1">
    <citation type="submission" date="2020-05" db="EMBL/GenBank/DDBJ databases">
        <authorList>
            <person name="Chiriac C."/>
            <person name="Salcher M."/>
            <person name="Ghai R."/>
            <person name="Kavagutti S V."/>
        </authorList>
    </citation>
    <scope>NUCLEOTIDE SEQUENCE</scope>
</reference>
<evidence type="ECO:0000256" key="3">
    <source>
        <dbReference type="ARBA" id="ARBA00023239"/>
    </source>
</evidence>
<keyword evidence="3" id="KW-0456">Lyase</keyword>
<dbReference type="SUPFAM" id="SSF51621">
    <property type="entry name" value="Phosphoenolpyruvate/pyruvate domain"/>
    <property type="match status" value="1"/>
</dbReference>
<evidence type="ECO:0000256" key="1">
    <source>
        <dbReference type="ARBA" id="ARBA00005568"/>
    </source>
</evidence>